<accession>A0A9D1EZK4</accession>
<name>A0A9D1EZK4_9BACT</name>
<proteinExistence type="predicted"/>
<reference evidence="1" key="2">
    <citation type="journal article" date="2021" name="PeerJ">
        <title>Extensive microbial diversity within the chicken gut microbiome revealed by metagenomics and culture.</title>
        <authorList>
            <person name="Gilroy R."/>
            <person name="Ravi A."/>
            <person name="Getino M."/>
            <person name="Pursley I."/>
            <person name="Horton D.L."/>
            <person name="Alikhan N.F."/>
            <person name="Baker D."/>
            <person name="Gharbi K."/>
            <person name="Hall N."/>
            <person name="Watson M."/>
            <person name="Adriaenssens E.M."/>
            <person name="Foster-Nyarko E."/>
            <person name="Jarju S."/>
            <person name="Secka A."/>
            <person name="Antonio M."/>
            <person name="Oren A."/>
            <person name="Chaudhuri R.R."/>
            <person name="La Ragione R."/>
            <person name="Hildebrand F."/>
            <person name="Pallen M.J."/>
        </authorList>
    </citation>
    <scope>NUCLEOTIDE SEQUENCE</scope>
    <source>
        <strain evidence="1">6276</strain>
    </source>
</reference>
<protein>
    <submittedName>
        <fullName evidence="1">Uncharacterized protein</fullName>
    </submittedName>
</protein>
<organism evidence="1 2">
    <name type="scientific">Candidatus Scatousia excrementigallinarum</name>
    <dbReference type="NCBI Taxonomy" id="2840935"/>
    <lineage>
        <taxon>Bacteria</taxon>
        <taxon>Candidatus Scatousia</taxon>
    </lineage>
</organism>
<reference evidence="1" key="1">
    <citation type="submission" date="2020-10" db="EMBL/GenBank/DDBJ databases">
        <authorList>
            <person name="Gilroy R."/>
        </authorList>
    </citation>
    <scope>NUCLEOTIDE SEQUENCE</scope>
    <source>
        <strain evidence="1">6276</strain>
    </source>
</reference>
<evidence type="ECO:0000313" key="1">
    <source>
        <dbReference type="EMBL" id="HIS36609.1"/>
    </source>
</evidence>
<evidence type="ECO:0000313" key="2">
    <source>
        <dbReference type="Proteomes" id="UP000823928"/>
    </source>
</evidence>
<sequence>MKIIEHPVTTAIKEKKQQELFNHLENCESGNVRLFENVERGENQAFDAFMDKADSLPFSHKTLEKEAELFNKELMKNEELIFLSSKLNKIPATAEEIKEYKAICKKLLALAKKCGAVNLHETMKVSFDLMFENVKNAGKLNIKI</sequence>
<comment type="caution">
    <text evidence="1">The sequence shown here is derived from an EMBL/GenBank/DDBJ whole genome shotgun (WGS) entry which is preliminary data.</text>
</comment>
<dbReference type="AlphaFoldDB" id="A0A9D1EZK4"/>
<dbReference type="EMBL" id="DVIU01000163">
    <property type="protein sequence ID" value="HIS36609.1"/>
    <property type="molecule type" value="Genomic_DNA"/>
</dbReference>
<dbReference type="Proteomes" id="UP000823928">
    <property type="component" value="Unassembled WGS sequence"/>
</dbReference>
<gene>
    <name evidence="1" type="ORF">IAC10_08275</name>
</gene>